<dbReference type="GO" id="GO:0016491">
    <property type="term" value="F:oxidoreductase activity"/>
    <property type="evidence" value="ECO:0007669"/>
    <property type="project" value="InterPro"/>
</dbReference>
<evidence type="ECO:0000313" key="3">
    <source>
        <dbReference type="Proteomes" id="UP000789396"/>
    </source>
</evidence>
<name>A0A9N9EUE2_9GLOM</name>
<feature type="non-terminal residue" evidence="2">
    <location>
        <position position="1"/>
    </location>
</feature>
<dbReference type="InterPro" id="IPR036812">
    <property type="entry name" value="NAD(P)_OxRdtase_dom_sf"/>
</dbReference>
<dbReference type="PROSITE" id="PS00798">
    <property type="entry name" value="ALDOKETO_REDUCTASE_1"/>
    <property type="match status" value="1"/>
</dbReference>
<dbReference type="CDD" id="cd19071">
    <property type="entry name" value="AKR_AKR1-5-like"/>
    <property type="match status" value="1"/>
</dbReference>
<reference evidence="2" key="1">
    <citation type="submission" date="2021-06" db="EMBL/GenBank/DDBJ databases">
        <authorList>
            <person name="Kallberg Y."/>
            <person name="Tangrot J."/>
            <person name="Rosling A."/>
        </authorList>
    </citation>
    <scope>NUCLEOTIDE SEQUENCE</scope>
    <source>
        <strain evidence="2">IN212</strain>
    </source>
</reference>
<organism evidence="2 3">
    <name type="scientific">Racocetra fulgida</name>
    <dbReference type="NCBI Taxonomy" id="60492"/>
    <lineage>
        <taxon>Eukaryota</taxon>
        <taxon>Fungi</taxon>
        <taxon>Fungi incertae sedis</taxon>
        <taxon>Mucoromycota</taxon>
        <taxon>Glomeromycotina</taxon>
        <taxon>Glomeromycetes</taxon>
        <taxon>Diversisporales</taxon>
        <taxon>Gigasporaceae</taxon>
        <taxon>Racocetra</taxon>
    </lineage>
</organism>
<dbReference type="AlphaFoldDB" id="A0A9N9EUE2"/>
<dbReference type="PANTHER" id="PTHR43827:SF13">
    <property type="entry name" value="ALDO_KETO REDUCTASE FAMILY PROTEIN"/>
    <property type="match status" value="1"/>
</dbReference>
<feature type="non-terminal residue" evidence="2">
    <location>
        <position position="222"/>
    </location>
</feature>
<dbReference type="InterPro" id="IPR020471">
    <property type="entry name" value="AKR"/>
</dbReference>
<comment type="caution">
    <text evidence="2">The sequence shown here is derived from an EMBL/GenBank/DDBJ whole genome shotgun (WGS) entry which is preliminary data.</text>
</comment>
<sequence length="222" mass="25402">TPKGKTAQDIVLWALEAGYRSIDTATLYKNEEDIGIGYESTLKAVETSLSSFQTSYLDLVLIHTPKPGAQKRIECYKALQELVRREKVRSIGVSNYRVNHLKELMDTDPEIIPAVNQMEVHPWHTRKDIVSYCVEHNITIQAYSPLTRGKKFNDPTLVGIAKKYNKTAAHILIRWGLQNNFVVLPKSMNKERIIDNTKVYDFEIEEEDMKTLGNLDESFITS</sequence>
<evidence type="ECO:0000313" key="2">
    <source>
        <dbReference type="EMBL" id="CAG8694594.1"/>
    </source>
</evidence>
<protein>
    <submittedName>
        <fullName evidence="2">9374_t:CDS:1</fullName>
    </submittedName>
</protein>
<accession>A0A9N9EUE2</accession>
<proteinExistence type="predicted"/>
<dbReference type="Proteomes" id="UP000789396">
    <property type="component" value="Unassembled WGS sequence"/>
</dbReference>
<dbReference type="Pfam" id="PF00248">
    <property type="entry name" value="Aldo_ket_red"/>
    <property type="match status" value="1"/>
</dbReference>
<keyword evidence="3" id="KW-1185">Reference proteome</keyword>
<dbReference type="InterPro" id="IPR023210">
    <property type="entry name" value="NADP_OxRdtase_dom"/>
</dbReference>
<dbReference type="InterPro" id="IPR018170">
    <property type="entry name" value="Aldo/ket_reductase_CS"/>
</dbReference>
<dbReference type="PROSITE" id="PS00062">
    <property type="entry name" value="ALDOKETO_REDUCTASE_2"/>
    <property type="match status" value="1"/>
</dbReference>
<dbReference type="EMBL" id="CAJVPZ010019517">
    <property type="protein sequence ID" value="CAG8694594.1"/>
    <property type="molecule type" value="Genomic_DNA"/>
</dbReference>
<evidence type="ECO:0000259" key="1">
    <source>
        <dbReference type="Pfam" id="PF00248"/>
    </source>
</evidence>
<feature type="domain" description="NADP-dependent oxidoreductase" evidence="1">
    <location>
        <begin position="39"/>
        <end position="215"/>
    </location>
</feature>
<dbReference type="Gene3D" id="3.20.20.100">
    <property type="entry name" value="NADP-dependent oxidoreductase domain"/>
    <property type="match status" value="1"/>
</dbReference>
<dbReference type="SUPFAM" id="SSF51430">
    <property type="entry name" value="NAD(P)-linked oxidoreductase"/>
    <property type="match status" value="1"/>
</dbReference>
<dbReference type="OrthoDB" id="416253at2759"/>
<dbReference type="PANTHER" id="PTHR43827">
    <property type="entry name" value="2,5-DIKETO-D-GLUCONIC ACID REDUCTASE"/>
    <property type="match status" value="1"/>
</dbReference>
<gene>
    <name evidence="2" type="ORF">RFULGI_LOCUS10153</name>
</gene>